<dbReference type="AlphaFoldDB" id="A0A553JPR7"/>
<dbReference type="RefSeq" id="WP_144040075.1">
    <property type="nucleotide sequence ID" value="NZ_BMPL01000008.1"/>
</dbReference>
<name>A0A553JPR7_SHEHA</name>
<protein>
    <recommendedName>
        <fullName evidence="2">Double Cache domain-containing protein</fullName>
    </recommendedName>
</protein>
<proteinExistence type="predicted"/>
<organism evidence="3 4">
    <name type="scientific">Shewanella hanedai</name>
    <name type="common">Alteromonas hanedai</name>
    <dbReference type="NCBI Taxonomy" id="25"/>
    <lineage>
        <taxon>Bacteria</taxon>
        <taxon>Pseudomonadati</taxon>
        <taxon>Pseudomonadota</taxon>
        <taxon>Gammaproteobacteria</taxon>
        <taxon>Alteromonadales</taxon>
        <taxon>Shewanellaceae</taxon>
        <taxon>Shewanella</taxon>
    </lineage>
</organism>
<dbReference type="InterPro" id="IPR004010">
    <property type="entry name" value="Double_Cache_2"/>
</dbReference>
<dbReference type="Gene3D" id="3.30.450.20">
    <property type="entry name" value="PAS domain"/>
    <property type="match status" value="2"/>
</dbReference>
<dbReference type="OrthoDB" id="7001565at2"/>
<feature type="chain" id="PRO_5022139886" description="Double Cache domain-containing protein" evidence="1">
    <location>
        <begin position="23"/>
        <end position="293"/>
    </location>
</feature>
<comment type="caution">
    <text evidence="3">The sequence shown here is derived from an EMBL/GenBank/DDBJ whole genome shotgun (WGS) entry which is preliminary data.</text>
</comment>
<reference evidence="4" key="1">
    <citation type="submission" date="2019-07" db="EMBL/GenBank/DDBJ databases">
        <title>Shewanella sp. YLB-08 draft genomic sequence.</title>
        <authorList>
            <person name="Yu L."/>
        </authorList>
    </citation>
    <scope>NUCLEOTIDE SEQUENCE [LARGE SCALE GENOMIC DNA]</scope>
    <source>
        <strain evidence="4">JCM 20706</strain>
    </source>
</reference>
<feature type="signal peptide" evidence="1">
    <location>
        <begin position="1"/>
        <end position="22"/>
    </location>
</feature>
<feature type="domain" description="Double Cache" evidence="2">
    <location>
        <begin position="56"/>
        <end position="290"/>
    </location>
</feature>
<keyword evidence="4" id="KW-1185">Reference proteome</keyword>
<dbReference type="Pfam" id="PF08269">
    <property type="entry name" value="dCache_2"/>
    <property type="match status" value="1"/>
</dbReference>
<dbReference type="Proteomes" id="UP000318126">
    <property type="component" value="Unassembled WGS sequence"/>
</dbReference>
<evidence type="ECO:0000313" key="4">
    <source>
        <dbReference type="Proteomes" id="UP000318126"/>
    </source>
</evidence>
<keyword evidence="1" id="KW-0732">Signal</keyword>
<evidence type="ECO:0000256" key="1">
    <source>
        <dbReference type="SAM" id="SignalP"/>
    </source>
</evidence>
<evidence type="ECO:0000313" key="3">
    <source>
        <dbReference type="EMBL" id="TRY14459.1"/>
    </source>
</evidence>
<evidence type="ECO:0000259" key="2">
    <source>
        <dbReference type="Pfam" id="PF08269"/>
    </source>
</evidence>
<gene>
    <name evidence="3" type="ORF">FN961_10180</name>
</gene>
<sequence length="293" mass="32375">MNTKLKNSLLAASLVISSSVSAGMTAADGDMTVTHIETKEEVKAKVLLAKAIEHIQKNGSEAVTDFNQKQEFFDGSLYVFALDIDGRFLASGGSSSVLVGETVLDTFDMYGKYFFREMIQKAVKDGSGAVEYHWKNPTDRSASPKRTLFQRVGDTIIAVGYYPVRANAFQAKELLGLATVEMNENKKSALYKFNNLDGQYVNGDLYLFVIDAKTKLFLAHGVSRGFIGQSIDTVLDDIGKEATNKMLEMVKHKDSGEISYVWTNPITNEKEVKHTFFKLVDGNLLGVGFYTPN</sequence>
<accession>A0A553JPR7</accession>
<dbReference type="EMBL" id="VKGK01000010">
    <property type="protein sequence ID" value="TRY14459.1"/>
    <property type="molecule type" value="Genomic_DNA"/>
</dbReference>